<evidence type="ECO:0000313" key="4">
    <source>
        <dbReference type="Proteomes" id="UP000293764"/>
    </source>
</evidence>
<proteinExistence type="predicted"/>
<evidence type="ECO:0000259" key="1">
    <source>
        <dbReference type="Pfam" id="PF08486"/>
    </source>
</evidence>
<protein>
    <submittedName>
        <fullName evidence="3">SpoIID/LytB domain-containing protein</fullName>
    </submittedName>
</protein>
<dbReference type="EMBL" id="SDWW01000017">
    <property type="protein sequence ID" value="RYV51367.1"/>
    <property type="molecule type" value="Genomic_DNA"/>
</dbReference>
<dbReference type="Proteomes" id="UP000293764">
    <property type="component" value="Unassembled WGS sequence"/>
</dbReference>
<dbReference type="InterPro" id="IPR025282">
    <property type="entry name" value="DUF4214"/>
</dbReference>
<name>A0A4Q5N3Z7_9MICO</name>
<accession>A0A4Q5N3Z7</accession>
<dbReference type="OrthoDB" id="9773852at2"/>
<evidence type="ECO:0000259" key="2">
    <source>
        <dbReference type="Pfam" id="PF13946"/>
    </source>
</evidence>
<reference evidence="3 4" key="1">
    <citation type="submission" date="2019-01" db="EMBL/GenBank/DDBJ databases">
        <title>Novel species of Cellulomonas.</title>
        <authorList>
            <person name="Liu Q."/>
            <person name="Xin Y.-H."/>
        </authorList>
    </citation>
    <scope>NUCLEOTIDE SEQUENCE [LARGE SCALE GENOMIC DNA]</scope>
    <source>
        <strain evidence="3 4">HLT2-17</strain>
    </source>
</reference>
<feature type="domain" description="DUF4214" evidence="2">
    <location>
        <begin position="429"/>
        <end position="475"/>
    </location>
</feature>
<dbReference type="Pfam" id="PF13946">
    <property type="entry name" value="DUF4214"/>
    <property type="match status" value="1"/>
</dbReference>
<dbReference type="InterPro" id="IPR013693">
    <property type="entry name" value="SpoIID/LytB_N"/>
</dbReference>
<sequence length="633" mass="66028">MNPSPARTRPPRARSRSGGRALSTVLTALLTVALASVGLVGVASPSSAEDSTLTFVGRGWGHGRGMGQYGALGYAVDYGWNFRQIVDHFYAPTTLQGGTPNSTMRVELTALTGAPLIVTAPGLSVNGVPLGRGVVQIARNASTGAFYILTSDSCGGPFTQWGEMPSGVTLRSAEDPTNLDSFLRVCQSSITRGYRGAISMVSAGGTSYAINELPVEDYLRGVVPRESPASWGDLGGGRGLQALSAQAIAARSYALAGSARTSGAQTCDTTACQVYLGAYEWPYSGVRKPLEDYRSDRAIRETAGQVMRTAAGAIARTEFSSSTGGWTTGTSFTNVEDLGDATSLNPNRGWAKGLTVSAVSSALGVGQIASIAVTGRNGLGPDGGRVTEVTVRATDGRVTALSGATVRARLGLNSDWFSISGTTPGQASAVVKALYQDVLGRAPDAAGLAGWTNQLLVTGNPQVVTNGIVYSPERIATLIAAEYRGALHREPEAGGLQNWRLYLERGAGVSDLQVGVYSSQESLNVLGGGDTRTWVGGMYAAILGRPASDSEQSMWADVAFRSGRVTAVTGIAKSSEAGLRRLDAYYQTYLGRSLDPAGASVWLPYMSGAGDFQVPGLIGGSPEYWARAQVRYP</sequence>
<dbReference type="RefSeq" id="WP_130102299.1">
    <property type="nucleotide sequence ID" value="NZ_SDWW01000017.1"/>
</dbReference>
<evidence type="ECO:0000313" key="3">
    <source>
        <dbReference type="EMBL" id="RYV51367.1"/>
    </source>
</evidence>
<keyword evidence="4" id="KW-1185">Reference proteome</keyword>
<comment type="caution">
    <text evidence="3">The sequence shown here is derived from an EMBL/GenBank/DDBJ whole genome shotgun (WGS) entry which is preliminary data.</text>
</comment>
<organism evidence="3 4">
    <name type="scientific">Pengzhenrongella frigida</name>
    <dbReference type="NCBI Taxonomy" id="1259133"/>
    <lineage>
        <taxon>Bacteria</taxon>
        <taxon>Bacillati</taxon>
        <taxon>Actinomycetota</taxon>
        <taxon>Actinomycetes</taxon>
        <taxon>Micrococcales</taxon>
        <taxon>Pengzhenrongella</taxon>
    </lineage>
</organism>
<feature type="domain" description="Sporulation stage II protein D amidase enhancer LytB N-terminal" evidence="1">
    <location>
        <begin position="207"/>
        <end position="307"/>
    </location>
</feature>
<gene>
    <name evidence="3" type="ORF">EUA98_08765</name>
</gene>
<dbReference type="AlphaFoldDB" id="A0A4Q5N3Z7"/>
<dbReference type="InterPro" id="IPR013486">
    <property type="entry name" value="SpoIID/LytB"/>
</dbReference>
<dbReference type="GO" id="GO:0030435">
    <property type="term" value="P:sporulation resulting in formation of a cellular spore"/>
    <property type="evidence" value="ECO:0007669"/>
    <property type="project" value="InterPro"/>
</dbReference>
<dbReference type="NCBIfam" id="TIGR02669">
    <property type="entry name" value="SpoIID_LytB"/>
    <property type="match status" value="1"/>
</dbReference>
<dbReference type="Pfam" id="PF08486">
    <property type="entry name" value="SpoIID"/>
    <property type="match status" value="1"/>
</dbReference>